<evidence type="ECO:0000313" key="3">
    <source>
        <dbReference type="Proteomes" id="UP000335636"/>
    </source>
</evidence>
<proteinExistence type="predicted"/>
<evidence type="ECO:0000256" key="1">
    <source>
        <dbReference type="SAM" id="MobiDB-lite"/>
    </source>
</evidence>
<feature type="compositionally biased region" description="Pro residues" evidence="1">
    <location>
        <begin position="83"/>
        <end position="94"/>
    </location>
</feature>
<dbReference type="AlphaFoldDB" id="A0A5E4D0M0"/>
<accession>A0A5E4D0M0</accession>
<keyword evidence="3" id="KW-1185">Reference proteome</keyword>
<reference evidence="2" key="1">
    <citation type="submission" date="2019-04" db="EMBL/GenBank/DDBJ databases">
        <authorList>
            <person name="Alioto T."/>
            <person name="Alioto T."/>
        </authorList>
    </citation>
    <scope>NUCLEOTIDE SEQUENCE [LARGE SCALE GENOMIC DNA]</scope>
</reference>
<name>A0A5E4D0M0_MARMO</name>
<organism evidence="2 3">
    <name type="scientific">Marmota monax</name>
    <name type="common">Woodchuck</name>
    <dbReference type="NCBI Taxonomy" id="9995"/>
    <lineage>
        <taxon>Eukaryota</taxon>
        <taxon>Metazoa</taxon>
        <taxon>Chordata</taxon>
        <taxon>Craniata</taxon>
        <taxon>Vertebrata</taxon>
        <taxon>Euteleostomi</taxon>
        <taxon>Mammalia</taxon>
        <taxon>Eutheria</taxon>
        <taxon>Euarchontoglires</taxon>
        <taxon>Glires</taxon>
        <taxon>Rodentia</taxon>
        <taxon>Sciuromorpha</taxon>
        <taxon>Sciuridae</taxon>
        <taxon>Xerinae</taxon>
        <taxon>Marmotini</taxon>
        <taxon>Marmota</taxon>
    </lineage>
</organism>
<feature type="region of interest" description="Disordered" evidence="1">
    <location>
        <begin position="63"/>
        <end position="113"/>
    </location>
</feature>
<comment type="caution">
    <text evidence="2">The sequence shown here is derived from an EMBL/GenBank/DDBJ whole genome shotgun (WGS) entry which is preliminary data.</text>
</comment>
<feature type="compositionally biased region" description="Polar residues" evidence="1">
    <location>
        <begin position="102"/>
        <end position="113"/>
    </location>
</feature>
<sequence>MLLLPPPDSIMDARQRYSALDAHFTHCSQTPVALQDRNDHGNIPLLSPQQLLDSSAATTATTEAGKLGSLHRSRLISAHRLPPAFPPPGPPTSPSGPLSRSCADSGNSSKENN</sequence>
<evidence type="ECO:0000313" key="2">
    <source>
        <dbReference type="EMBL" id="VTJ87647.1"/>
    </source>
</evidence>
<gene>
    <name evidence="2" type="ORF">MONAX_5E037609</name>
</gene>
<dbReference type="EMBL" id="CABDUW010002674">
    <property type="protein sequence ID" value="VTJ87647.1"/>
    <property type="molecule type" value="Genomic_DNA"/>
</dbReference>
<dbReference type="Proteomes" id="UP000335636">
    <property type="component" value="Unassembled WGS sequence"/>
</dbReference>
<protein>
    <submittedName>
        <fullName evidence="2">Uncharacterized protein</fullName>
    </submittedName>
</protein>